<reference evidence="6" key="2">
    <citation type="submission" date="2021-08" db="EMBL/GenBank/DDBJ databases">
        <authorList>
            <person name="Gostincar C."/>
            <person name="Sun X."/>
            <person name="Song Z."/>
            <person name="Gunde-Cimerman N."/>
        </authorList>
    </citation>
    <scope>NUCLEOTIDE SEQUENCE</scope>
    <source>
        <strain evidence="6">EXF-9911</strain>
    </source>
</reference>
<dbReference type="GO" id="GO:0006307">
    <property type="term" value="P:DNA alkylation repair"/>
    <property type="evidence" value="ECO:0007669"/>
    <property type="project" value="TreeGrafter"/>
</dbReference>
<name>A0A9P8EC73_AURME</name>
<evidence type="ECO:0000256" key="2">
    <source>
        <dbReference type="ARBA" id="ARBA00022763"/>
    </source>
</evidence>
<feature type="domain" description="HhH-GPD" evidence="5">
    <location>
        <begin position="203"/>
        <end position="380"/>
    </location>
</feature>
<comment type="caution">
    <text evidence="6">The sequence shown here is derived from an EMBL/GenBank/DDBJ whole genome shotgun (WGS) entry which is preliminary data.</text>
</comment>
<keyword evidence="3" id="KW-0234">DNA repair</keyword>
<dbReference type="SMART" id="SM00478">
    <property type="entry name" value="ENDO3c"/>
    <property type="match status" value="1"/>
</dbReference>
<dbReference type="GO" id="GO:0006285">
    <property type="term" value="P:base-excision repair, AP site formation"/>
    <property type="evidence" value="ECO:0007669"/>
    <property type="project" value="TreeGrafter"/>
</dbReference>
<dbReference type="SUPFAM" id="SSF48150">
    <property type="entry name" value="DNA-glycosylase"/>
    <property type="match status" value="1"/>
</dbReference>
<organism evidence="6 7">
    <name type="scientific">Aureobasidium melanogenum</name>
    <name type="common">Aureobasidium pullulans var. melanogenum</name>
    <dbReference type="NCBI Taxonomy" id="46634"/>
    <lineage>
        <taxon>Eukaryota</taxon>
        <taxon>Fungi</taxon>
        <taxon>Dikarya</taxon>
        <taxon>Ascomycota</taxon>
        <taxon>Pezizomycotina</taxon>
        <taxon>Dothideomycetes</taxon>
        <taxon>Dothideomycetidae</taxon>
        <taxon>Dothideales</taxon>
        <taxon>Saccotheciaceae</taxon>
        <taxon>Aureobasidium</taxon>
    </lineage>
</organism>
<feature type="region of interest" description="Disordered" evidence="4">
    <location>
        <begin position="20"/>
        <end position="127"/>
    </location>
</feature>
<dbReference type="Gene3D" id="1.10.340.30">
    <property type="entry name" value="Hypothetical protein, domain 2"/>
    <property type="match status" value="1"/>
</dbReference>
<accession>A0A9P8EC73</accession>
<protein>
    <submittedName>
        <fullName evidence="6">DNA glycosylase</fullName>
    </submittedName>
</protein>
<dbReference type="AlphaFoldDB" id="A0A9P8EC73"/>
<dbReference type="PANTHER" id="PTHR43003">
    <property type="entry name" value="DNA-3-METHYLADENINE GLYCOSYLASE"/>
    <property type="match status" value="1"/>
</dbReference>
<dbReference type="EMBL" id="JAHFXF010000541">
    <property type="protein sequence ID" value="KAG9685955.1"/>
    <property type="molecule type" value="Genomic_DNA"/>
</dbReference>
<dbReference type="InterPro" id="IPR011257">
    <property type="entry name" value="DNA_glycosylase"/>
</dbReference>
<dbReference type="Pfam" id="PF00730">
    <property type="entry name" value="HhH-GPD"/>
    <property type="match status" value="1"/>
</dbReference>
<dbReference type="Gene3D" id="1.10.1670.40">
    <property type="match status" value="1"/>
</dbReference>
<evidence type="ECO:0000256" key="3">
    <source>
        <dbReference type="ARBA" id="ARBA00023204"/>
    </source>
</evidence>
<dbReference type="Proteomes" id="UP000779574">
    <property type="component" value="Unassembled WGS sequence"/>
</dbReference>
<reference evidence="6" key="1">
    <citation type="journal article" date="2021" name="J Fungi (Basel)">
        <title>Virulence traits and population genomics of the black yeast Aureobasidium melanogenum.</title>
        <authorList>
            <person name="Cernosa A."/>
            <person name="Sun X."/>
            <person name="Gostincar C."/>
            <person name="Fang C."/>
            <person name="Gunde-Cimerman N."/>
            <person name="Song Z."/>
        </authorList>
    </citation>
    <scope>NUCLEOTIDE SEQUENCE</scope>
    <source>
        <strain evidence="6">EXF-9911</strain>
    </source>
</reference>
<proteinExistence type="inferred from homology"/>
<sequence length="397" mass="42800">MSLRRSARVQALPSTTATLTSQLKVTKRKTSATTPKSSKPVTEPLLTSKSEQQVTTNGSTPKQEAPRKRQKINGPSPPASTLSADTLPTPAISSSDTATTNGHTSLPEPSPRPAEPHITNAPLKSPDTDKVITAYSTWDNDTSGPTPTSTTNTLLDTALAHLKQHDYTGRLTPYLSKFHCKVFDAEGLAAPIDPFRSLASGIIAQQVSGAAASSIKAKFIDLFSASPKHNYIGPPAFPPPALVAGMPIPTLRTAGLSQRKAEYIQGLAEHFSTGKLSAEMLATASDDEVMEKLIAVRGLGKWSVEMFACFDLKRMDLFSTGDLGVQRGLAVYLGKDVNKLKAKGGGKWKYMGSEKNMLDAAEKFSPYRSLFMWYMWRLSDVDLSALQNGDDKVISKT</sequence>
<evidence type="ECO:0000256" key="4">
    <source>
        <dbReference type="SAM" id="MobiDB-lite"/>
    </source>
</evidence>
<keyword evidence="2" id="KW-0227">DNA damage</keyword>
<gene>
    <name evidence="6" type="ORF">KCU76_g11344</name>
</gene>
<dbReference type="FunFam" id="1.10.340.30:FF:000004">
    <property type="entry name" value="DNA-3-methyladenine glycosylase II"/>
    <property type="match status" value="1"/>
</dbReference>
<evidence type="ECO:0000256" key="1">
    <source>
        <dbReference type="ARBA" id="ARBA00010817"/>
    </source>
</evidence>
<evidence type="ECO:0000313" key="6">
    <source>
        <dbReference type="EMBL" id="KAG9685955.1"/>
    </source>
</evidence>
<dbReference type="InterPro" id="IPR051912">
    <property type="entry name" value="Alkylbase_DNA_Glycosylase/TA"/>
</dbReference>
<dbReference type="InterPro" id="IPR003265">
    <property type="entry name" value="HhH-GPD_domain"/>
</dbReference>
<evidence type="ECO:0000313" key="7">
    <source>
        <dbReference type="Proteomes" id="UP000779574"/>
    </source>
</evidence>
<dbReference type="GO" id="GO:0032993">
    <property type="term" value="C:protein-DNA complex"/>
    <property type="evidence" value="ECO:0007669"/>
    <property type="project" value="TreeGrafter"/>
</dbReference>
<dbReference type="GO" id="GO:0005634">
    <property type="term" value="C:nucleus"/>
    <property type="evidence" value="ECO:0007669"/>
    <property type="project" value="TreeGrafter"/>
</dbReference>
<feature type="compositionally biased region" description="Polar residues" evidence="4">
    <location>
        <begin position="79"/>
        <end position="104"/>
    </location>
</feature>
<dbReference type="GO" id="GO:0008725">
    <property type="term" value="F:DNA-3-methyladenine glycosylase activity"/>
    <property type="evidence" value="ECO:0007669"/>
    <property type="project" value="TreeGrafter"/>
</dbReference>
<dbReference type="GO" id="GO:0043916">
    <property type="term" value="F:DNA-7-methylguanine glycosylase activity"/>
    <property type="evidence" value="ECO:0007669"/>
    <property type="project" value="TreeGrafter"/>
</dbReference>
<dbReference type="OrthoDB" id="415889at2759"/>
<dbReference type="PANTHER" id="PTHR43003:SF5">
    <property type="entry name" value="DNA-3-METHYLADENINE GLYCOSYLASE"/>
    <property type="match status" value="1"/>
</dbReference>
<feature type="compositionally biased region" description="Polar residues" evidence="4">
    <location>
        <begin position="31"/>
        <end position="62"/>
    </location>
</feature>
<comment type="similarity">
    <text evidence="1">Belongs to the alkylbase DNA glycosidase AlkA family.</text>
</comment>
<feature type="non-terminal residue" evidence="6">
    <location>
        <position position="397"/>
    </location>
</feature>
<evidence type="ECO:0000259" key="5">
    <source>
        <dbReference type="SMART" id="SM00478"/>
    </source>
</evidence>
<dbReference type="CDD" id="cd00056">
    <property type="entry name" value="ENDO3c"/>
    <property type="match status" value="1"/>
</dbReference>
<dbReference type="GO" id="GO:0032131">
    <property type="term" value="F:alkylated DNA binding"/>
    <property type="evidence" value="ECO:0007669"/>
    <property type="project" value="TreeGrafter"/>
</dbReference>